<comment type="cofactor">
    <cofactor evidence="1">
        <name>Mg(2+)</name>
        <dbReference type="ChEBI" id="CHEBI:18420"/>
    </cofactor>
</comment>
<evidence type="ECO:0000256" key="4">
    <source>
        <dbReference type="ARBA" id="ARBA00022842"/>
    </source>
</evidence>
<evidence type="ECO:0000313" key="5">
    <source>
        <dbReference type="EMBL" id="KAG2620109.1"/>
    </source>
</evidence>
<dbReference type="GO" id="GO:0003906">
    <property type="term" value="F:DNA-(apurinic or apyrimidinic site) endonuclease activity"/>
    <property type="evidence" value="ECO:0007669"/>
    <property type="project" value="TreeGrafter"/>
</dbReference>
<accession>A0A8T0UHY0</accession>
<name>A0A8T0UHY0_PANVG</name>
<gene>
    <name evidence="5" type="ORF">PVAP13_3NG165302</name>
</gene>
<evidence type="ECO:0000256" key="2">
    <source>
        <dbReference type="ARBA" id="ARBA00022723"/>
    </source>
</evidence>
<keyword evidence="6" id="KW-1185">Reference proteome</keyword>
<keyword evidence="4" id="KW-0460">Magnesium</keyword>
<dbReference type="SUPFAM" id="SSF56219">
    <property type="entry name" value="DNase I-like"/>
    <property type="match status" value="1"/>
</dbReference>
<evidence type="ECO:0000256" key="1">
    <source>
        <dbReference type="ARBA" id="ARBA00001946"/>
    </source>
</evidence>
<dbReference type="InterPro" id="IPR036691">
    <property type="entry name" value="Endo/exonu/phosph_ase_sf"/>
</dbReference>
<organism evidence="5 6">
    <name type="scientific">Panicum virgatum</name>
    <name type="common">Blackwell switchgrass</name>
    <dbReference type="NCBI Taxonomy" id="38727"/>
    <lineage>
        <taxon>Eukaryota</taxon>
        <taxon>Viridiplantae</taxon>
        <taxon>Streptophyta</taxon>
        <taxon>Embryophyta</taxon>
        <taxon>Tracheophyta</taxon>
        <taxon>Spermatophyta</taxon>
        <taxon>Magnoliopsida</taxon>
        <taxon>Liliopsida</taxon>
        <taxon>Poales</taxon>
        <taxon>Poaceae</taxon>
        <taxon>PACMAD clade</taxon>
        <taxon>Panicoideae</taxon>
        <taxon>Panicodae</taxon>
        <taxon>Paniceae</taxon>
        <taxon>Panicinae</taxon>
        <taxon>Panicum</taxon>
        <taxon>Panicum sect. Hiantes</taxon>
    </lineage>
</organism>
<dbReference type="GO" id="GO:0005634">
    <property type="term" value="C:nucleus"/>
    <property type="evidence" value="ECO:0007669"/>
    <property type="project" value="TreeGrafter"/>
</dbReference>
<dbReference type="GO" id="GO:0008081">
    <property type="term" value="F:phosphoric diester hydrolase activity"/>
    <property type="evidence" value="ECO:0007669"/>
    <property type="project" value="TreeGrafter"/>
</dbReference>
<dbReference type="GO" id="GO:0046872">
    <property type="term" value="F:metal ion binding"/>
    <property type="evidence" value="ECO:0007669"/>
    <property type="project" value="UniProtKB-KW"/>
</dbReference>
<dbReference type="PANTHER" id="PTHR22748:SF19">
    <property type="entry name" value="ENDONUCLEASE_EXONUCLEASE_PHOSPHATASE DOMAIN-CONTAINING PROTEIN"/>
    <property type="match status" value="1"/>
</dbReference>
<proteinExistence type="predicted"/>
<dbReference type="Gene3D" id="3.60.10.10">
    <property type="entry name" value="Endonuclease/exonuclease/phosphatase"/>
    <property type="match status" value="1"/>
</dbReference>
<evidence type="ECO:0000256" key="3">
    <source>
        <dbReference type="ARBA" id="ARBA00022801"/>
    </source>
</evidence>
<dbReference type="EMBL" id="CM029042">
    <property type="protein sequence ID" value="KAG2620109.1"/>
    <property type="molecule type" value="Genomic_DNA"/>
</dbReference>
<evidence type="ECO:0000313" key="6">
    <source>
        <dbReference type="Proteomes" id="UP000823388"/>
    </source>
</evidence>
<dbReference type="AlphaFoldDB" id="A0A8T0UHY0"/>
<evidence type="ECO:0008006" key="7">
    <source>
        <dbReference type="Google" id="ProtNLM"/>
    </source>
</evidence>
<keyword evidence="2" id="KW-0479">Metal-binding</keyword>
<reference evidence="5" key="1">
    <citation type="submission" date="2020-05" db="EMBL/GenBank/DDBJ databases">
        <title>WGS assembly of Panicum virgatum.</title>
        <authorList>
            <person name="Lovell J.T."/>
            <person name="Jenkins J."/>
            <person name="Shu S."/>
            <person name="Juenger T.E."/>
            <person name="Schmutz J."/>
        </authorList>
    </citation>
    <scope>NUCLEOTIDE SEQUENCE</scope>
    <source>
        <strain evidence="5">AP13</strain>
    </source>
</reference>
<dbReference type="InterPro" id="IPR004808">
    <property type="entry name" value="AP_endonuc_1"/>
</dbReference>
<dbReference type="GO" id="GO:0008311">
    <property type="term" value="F:double-stranded DNA 3'-5' DNA exonuclease activity"/>
    <property type="evidence" value="ECO:0007669"/>
    <property type="project" value="TreeGrafter"/>
</dbReference>
<dbReference type="PANTHER" id="PTHR22748">
    <property type="entry name" value="AP ENDONUCLEASE"/>
    <property type="match status" value="1"/>
</dbReference>
<comment type="caution">
    <text evidence="5">The sequence shown here is derived from an EMBL/GenBank/DDBJ whole genome shotgun (WGS) entry which is preliminary data.</text>
</comment>
<sequence length="148" mass="17047">MKLFFWNIRGYGAKGRRSQIIELIKKHHIDGVCFQETIKNKFTDRELHSLCGGLQFWWSWIPATGHSGGTLIGINEDRFDVRGEKKWTFSHNVQLLDKISGASVNLVNVYGPVQDCRKGDFLHELRTLVEECQNAIIIEGDFNLVRSR</sequence>
<protein>
    <recommendedName>
        <fullName evidence="7">Endonuclease/exonuclease/phosphatase domain-containing protein</fullName>
    </recommendedName>
</protein>
<dbReference type="Proteomes" id="UP000823388">
    <property type="component" value="Chromosome 3N"/>
</dbReference>
<keyword evidence="3" id="KW-0378">Hydrolase</keyword>
<dbReference type="GO" id="GO:0006284">
    <property type="term" value="P:base-excision repair"/>
    <property type="evidence" value="ECO:0007669"/>
    <property type="project" value="TreeGrafter"/>
</dbReference>